<proteinExistence type="predicted"/>
<protein>
    <submittedName>
        <fullName evidence="1">Uncharacterized protein</fullName>
    </submittedName>
</protein>
<sequence length="37" mass="4310">MMPLWLIQSRSDNDFLGDAANESYEKMSCSQIQICKR</sequence>
<dbReference type="EMBL" id="BK015264">
    <property type="protein sequence ID" value="DAD98626.1"/>
    <property type="molecule type" value="Genomic_DNA"/>
</dbReference>
<evidence type="ECO:0000313" key="1">
    <source>
        <dbReference type="EMBL" id="DAD98626.1"/>
    </source>
</evidence>
<organism evidence="1">
    <name type="scientific">Siphoviridae sp. ctTnV63</name>
    <dbReference type="NCBI Taxonomy" id="2825523"/>
    <lineage>
        <taxon>Viruses</taxon>
        <taxon>Duplodnaviria</taxon>
        <taxon>Heunggongvirae</taxon>
        <taxon>Uroviricota</taxon>
        <taxon>Caudoviricetes</taxon>
    </lineage>
</organism>
<accession>A0A8S5NWN1</accession>
<name>A0A8S5NWN1_9CAUD</name>
<reference evidence="1" key="1">
    <citation type="journal article" date="2021" name="Proc. Natl. Acad. Sci. U.S.A.">
        <title>A Catalog of Tens of Thousands of Viruses from Human Metagenomes Reveals Hidden Associations with Chronic Diseases.</title>
        <authorList>
            <person name="Tisza M.J."/>
            <person name="Buck C.B."/>
        </authorList>
    </citation>
    <scope>NUCLEOTIDE SEQUENCE</scope>
    <source>
        <strain evidence="1">CtTnV63</strain>
    </source>
</reference>